<comment type="similarity">
    <text evidence="1 10">Belongs to the alphaproteobacteria porin family.</text>
</comment>
<feature type="signal peptide" evidence="10">
    <location>
        <begin position="1"/>
        <end position="23"/>
    </location>
</feature>
<evidence type="ECO:0000313" key="11">
    <source>
        <dbReference type="EMBL" id="KPL51848.1"/>
    </source>
</evidence>
<keyword evidence="2 10" id="KW-0813">Transport</keyword>
<dbReference type="GO" id="GO:0006811">
    <property type="term" value="P:monoatomic ion transport"/>
    <property type="evidence" value="ECO:0007669"/>
    <property type="project" value="UniProtKB-KW"/>
</dbReference>
<sequence length="462" mass="49081">MGFCRVSAAAVLVALFATGTTRAGDGKATPLDCAALGPAFVALPSTESCLAVVGTARLDAQGHRGGRVLTARSGPEERLWRIEGTGPPPGRFALTARAGLDIDLRTASEIGTIRTVTALAIERSAGGAGGDAPAVYLDAAYIELGMVTVGRRQSFFDYIGTNDRWYALNPTTNRPWPDAKVDLLAVTRKIEGALAVTASLEWAASGYRGRNGIGIFDELILADMPNALRTRARDGLVGTDPDWPDLVFSAVLTETWGSVQVMSALHRLENDRHRSYLGYSPAGTTVGWGSATGAGATLHLPMLGEGDRASLQVVRASGATAYAAASLDALGNFGADALFGWSGRLNDLPDGALKPTKAQSIAAGYRHFFSPRWELAVTGGYVAVNGYRARDFALTDLGGDLLWRPVPGFMLGAALEWRRLDFTPATRSAFSGKPGPGEYNPWRRRLRDAHSVTATVRAERTF</sequence>
<gene>
    <name evidence="11" type="ORF">ABB55_06065</name>
</gene>
<keyword evidence="12" id="KW-1185">Reference proteome</keyword>
<keyword evidence="5 10" id="KW-0732">Signal</keyword>
<evidence type="ECO:0000256" key="2">
    <source>
        <dbReference type="ARBA" id="ARBA00022448"/>
    </source>
</evidence>
<reference evidence="11 12" key="2">
    <citation type="submission" date="2015-10" db="EMBL/GenBank/DDBJ databases">
        <title>Draft Genome Sequence of Prosthecomicrobium hirschii ATCC 27832.</title>
        <authorList>
            <person name="Daniel J."/>
            <person name="Givan S.A."/>
            <person name="Brun Y.V."/>
            <person name="Brown P.J."/>
        </authorList>
    </citation>
    <scope>NUCLEOTIDE SEQUENCE [LARGE SCALE GENOMIC DNA]</scope>
    <source>
        <strain evidence="11 12">16</strain>
    </source>
</reference>
<dbReference type="GO" id="GO:0046930">
    <property type="term" value="C:pore complex"/>
    <property type="evidence" value="ECO:0007669"/>
    <property type="project" value="UniProtKB-KW"/>
</dbReference>
<reference evidence="11 12" key="1">
    <citation type="submission" date="2015-09" db="EMBL/GenBank/DDBJ databases">
        <authorList>
            <person name="Jackson K.R."/>
            <person name="Lunt B.L."/>
            <person name="Fisher J.N.B."/>
            <person name="Gardner A.V."/>
            <person name="Bailey M.E."/>
            <person name="Deus L.M."/>
            <person name="Earl A.S."/>
            <person name="Gibby P.D."/>
            <person name="Hartmann K.A."/>
            <person name="Liu J.E."/>
            <person name="Manci A.M."/>
            <person name="Nielsen D.A."/>
            <person name="Solomon M.B."/>
            <person name="Breakwell D.P."/>
            <person name="Burnett S.H."/>
            <person name="Grose J.H."/>
        </authorList>
    </citation>
    <scope>NUCLEOTIDE SEQUENCE [LARGE SCALE GENOMIC DNA]</scope>
    <source>
        <strain evidence="11 12">16</strain>
    </source>
</reference>
<evidence type="ECO:0000256" key="10">
    <source>
        <dbReference type="RuleBase" id="RU364005"/>
    </source>
</evidence>
<keyword evidence="4 10" id="KW-0812">Transmembrane</keyword>
<evidence type="ECO:0000256" key="8">
    <source>
        <dbReference type="ARBA" id="ARBA00023136"/>
    </source>
</evidence>
<comment type="domain">
    <text evidence="10">Consists of 16-stranded beta-barrel sheets, with large surface-exposed loops, that form a transmembrane pore at the center of each barrel. The pore is partially ocluded by a peptide loop that folds into the pore lumen.</text>
</comment>
<evidence type="ECO:0000313" key="12">
    <source>
        <dbReference type="Proteomes" id="UP000048984"/>
    </source>
</evidence>
<dbReference type="GO" id="GO:0009279">
    <property type="term" value="C:cell outer membrane"/>
    <property type="evidence" value="ECO:0007669"/>
    <property type="project" value="UniProtKB-SubCell"/>
</dbReference>
<evidence type="ECO:0000256" key="3">
    <source>
        <dbReference type="ARBA" id="ARBA00022452"/>
    </source>
</evidence>
<feature type="chain" id="PRO_5009361084" description="Porin" evidence="10">
    <location>
        <begin position="24"/>
        <end position="462"/>
    </location>
</feature>
<comment type="function">
    <text evidence="10">Forms passive diffusion pores that allow small molecular weight hydrophilic materials across the outer membrane.</text>
</comment>
<dbReference type="InterPro" id="IPR003684">
    <property type="entry name" value="Porin_alphabac"/>
</dbReference>
<dbReference type="SUPFAM" id="SSF56935">
    <property type="entry name" value="Porins"/>
    <property type="match status" value="1"/>
</dbReference>
<dbReference type="Pfam" id="PF02530">
    <property type="entry name" value="Porin_2"/>
    <property type="match status" value="1"/>
</dbReference>
<evidence type="ECO:0000256" key="6">
    <source>
        <dbReference type="ARBA" id="ARBA00023065"/>
    </source>
</evidence>
<dbReference type="RefSeq" id="WP_054358011.1">
    <property type="nucleotide sequence ID" value="NZ_LJYW01000001.1"/>
</dbReference>
<dbReference type="Proteomes" id="UP000048984">
    <property type="component" value="Unassembled WGS sequence"/>
</dbReference>
<dbReference type="EMBL" id="LJYW01000001">
    <property type="protein sequence ID" value="KPL51848.1"/>
    <property type="molecule type" value="Genomic_DNA"/>
</dbReference>
<evidence type="ECO:0000256" key="4">
    <source>
        <dbReference type="ARBA" id="ARBA00022692"/>
    </source>
</evidence>
<accession>A0A0P6VNH6</accession>
<evidence type="ECO:0000256" key="7">
    <source>
        <dbReference type="ARBA" id="ARBA00023114"/>
    </source>
</evidence>
<evidence type="ECO:0000256" key="5">
    <source>
        <dbReference type="ARBA" id="ARBA00022729"/>
    </source>
</evidence>
<dbReference type="GO" id="GO:0015288">
    <property type="term" value="F:porin activity"/>
    <property type="evidence" value="ECO:0007669"/>
    <property type="project" value="UniProtKB-KW"/>
</dbReference>
<keyword evidence="3 10" id="KW-1134">Transmembrane beta strand</keyword>
<evidence type="ECO:0000256" key="1">
    <source>
        <dbReference type="ARBA" id="ARBA00009521"/>
    </source>
</evidence>
<protein>
    <recommendedName>
        <fullName evidence="10">Porin</fullName>
    </recommendedName>
</protein>
<keyword evidence="8 10" id="KW-0472">Membrane</keyword>
<comment type="subcellular location">
    <subcellularLocation>
        <location evidence="10">Cell outer membrane</location>
        <topology evidence="10">Multi-pass membrane protein</topology>
    </subcellularLocation>
</comment>
<name>A0A0P6VNH6_9HYPH</name>
<comment type="caution">
    <text evidence="11">The sequence shown here is derived from an EMBL/GenBank/DDBJ whole genome shotgun (WGS) entry which is preliminary data.</text>
</comment>
<keyword evidence="9 10" id="KW-0998">Cell outer membrane</keyword>
<organism evidence="11 12">
    <name type="scientific">Prosthecodimorpha hirschii</name>
    <dbReference type="NCBI Taxonomy" id="665126"/>
    <lineage>
        <taxon>Bacteria</taxon>
        <taxon>Pseudomonadati</taxon>
        <taxon>Pseudomonadota</taxon>
        <taxon>Alphaproteobacteria</taxon>
        <taxon>Hyphomicrobiales</taxon>
        <taxon>Ancalomicrobiaceae</taxon>
        <taxon>Prosthecodimorpha</taxon>
    </lineage>
</organism>
<keyword evidence="6 10" id="KW-0406">Ion transport</keyword>
<proteinExistence type="inferred from homology"/>
<keyword evidence="7 10" id="KW-0626">Porin</keyword>
<dbReference type="STRING" id="665126.ABB55_06065"/>
<evidence type="ECO:0000256" key="9">
    <source>
        <dbReference type="ARBA" id="ARBA00023237"/>
    </source>
</evidence>
<dbReference type="AlphaFoldDB" id="A0A0P6VNH6"/>